<dbReference type="InterPro" id="IPR014854">
    <property type="entry name" value="Nse4_C"/>
</dbReference>
<keyword evidence="12" id="KW-1185">Reference proteome</keyword>
<dbReference type="GO" id="GO:0005634">
    <property type="term" value="C:nucleus"/>
    <property type="evidence" value="ECO:0007669"/>
    <property type="project" value="UniProtKB-SubCell"/>
</dbReference>
<organism evidence="12">
    <name type="scientific">Candida tenuis (strain ATCC 10573 / BCRC 21748 / CBS 615 / JCM 9827 / NBRC 10315 / NRRL Y-1498 / VKM Y-70)</name>
    <name type="common">Yeast</name>
    <name type="synonym">Yamadazyma tenuis</name>
    <dbReference type="NCBI Taxonomy" id="590646"/>
    <lineage>
        <taxon>Eukaryota</taxon>
        <taxon>Fungi</taxon>
        <taxon>Dikarya</taxon>
        <taxon>Ascomycota</taxon>
        <taxon>Saccharomycotina</taxon>
        <taxon>Pichiomycetes</taxon>
        <taxon>Debaryomycetaceae</taxon>
        <taxon>Yamadazyma</taxon>
    </lineage>
</organism>
<comment type="function">
    <text evidence="7">Component of the SMC5-SMC6 complex, that promotes sister chromatid alignment after DNA damage and facilitates double-stranded DNA breaks (DSBs) repair via homologous recombination between sister chromatids.</text>
</comment>
<reference evidence="11 12" key="1">
    <citation type="journal article" date="2011" name="Proc. Natl. Acad. Sci. U.S.A.">
        <title>Comparative genomics of xylose-fermenting fungi for enhanced biofuel production.</title>
        <authorList>
            <person name="Wohlbach D.J."/>
            <person name="Kuo A."/>
            <person name="Sato T.K."/>
            <person name="Potts K.M."/>
            <person name="Salamov A.A."/>
            <person name="LaButti K.M."/>
            <person name="Sun H."/>
            <person name="Clum A."/>
            <person name="Pangilinan J.L."/>
            <person name="Lindquist E.A."/>
            <person name="Lucas S."/>
            <person name="Lapidus A."/>
            <person name="Jin M."/>
            <person name="Gunawan C."/>
            <person name="Balan V."/>
            <person name="Dale B.E."/>
            <person name="Jeffries T.W."/>
            <person name="Zinkel R."/>
            <person name="Barry K.W."/>
            <person name="Grigoriev I.V."/>
            <person name="Gasch A.P."/>
        </authorList>
    </citation>
    <scope>NUCLEOTIDE SEQUENCE [LARGE SCALE GENOMIC DNA]</scope>
    <source>
        <strain evidence="12">ATCC 10573 / BCRC 21748 / CBS 615 / JCM 9827 / NBRC 10315 / NRRL Y-1498 / VKM Y-70</strain>
    </source>
</reference>
<dbReference type="GO" id="GO:0030915">
    <property type="term" value="C:Smc5-Smc6 complex"/>
    <property type="evidence" value="ECO:0007669"/>
    <property type="project" value="UniProtKB-UniRule"/>
</dbReference>
<dbReference type="Pfam" id="PF08743">
    <property type="entry name" value="Nse4_C"/>
    <property type="match status" value="1"/>
</dbReference>
<evidence type="ECO:0000256" key="7">
    <source>
        <dbReference type="RuleBase" id="RU365071"/>
    </source>
</evidence>
<evidence type="ECO:0000256" key="6">
    <source>
        <dbReference type="ARBA" id="ARBA00023242"/>
    </source>
</evidence>
<gene>
    <name evidence="11" type="ORF">CANTEDRAFT_133681</name>
</gene>
<sequence length="359" mass="40990">MSKRASTYEVAQQYDGYRKKLKDDAHLAYQGKAGSMILKHLTELHDLFANVKSSSKMAVYHSDSQALSETSAYASINARNLKFGDLGVALNSEEFVHKLKLYLGRTKQEPQEETEEEYVDSNLMEEKFNGFSWLKLGLLYYKTSNKPIPMEFLNGPLESEKRVINRSRRVDDTRGLTSTTAQQVTANDLETDTQNTATIVRSVFAEIRKKQKGNSDAINFFKFFIDPTSFSQSVENLFFTSFLIRDGRLRLFKDGNGIPMITSVGIASPGDLMHEERGEKNSHHIASFDYFTWQTLIEKYNITEGYLGHRDVEGEVWDQADDDDDDDNEDDDEDADNDEDEANQSSTPRPDFHEDEDIE</sequence>
<evidence type="ECO:0000256" key="2">
    <source>
        <dbReference type="ARBA" id="ARBA00008997"/>
    </source>
</evidence>
<dbReference type="GO" id="GO:0006310">
    <property type="term" value="P:DNA recombination"/>
    <property type="evidence" value="ECO:0007669"/>
    <property type="project" value="UniProtKB-UniRule"/>
</dbReference>
<feature type="domain" description="Non-structural maintenance of chromosome element 4 C-terminal" evidence="9">
    <location>
        <begin position="218"/>
        <end position="306"/>
    </location>
</feature>
<feature type="region of interest" description="Disordered" evidence="8">
    <location>
        <begin position="315"/>
        <end position="359"/>
    </location>
</feature>
<evidence type="ECO:0000313" key="11">
    <source>
        <dbReference type="EMBL" id="EGV65380.1"/>
    </source>
</evidence>
<dbReference type="AlphaFoldDB" id="G3B0E4"/>
<dbReference type="InterPro" id="IPR027786">
    <property type="entry name" value="Nse4/EID"/>
</dbReference>
<feature type="compositionally biased region" description="Acidic residues" evidence="8">
    <location>
        <begin position="315"/>
        <end position="342"/>
    </location>
</feature>
<dbReference type="RefSeq" id="XP_006685066.1">
    <property type="nucleotide sequence ID" value="XM_006685003.1"/>
</dbReference>
<accession>G3B0E4</accession>
<evidence type="ECO:0000256" key="8">
    <source>
        <dbReference type="SAM" id="MobiDB-lite"/>
    </source>
</evidence>
<dbReference type="GeneID" id="18249736"/>
<feature type="domain" description="Nse4/EID protein Nse3/MAGE-binding" evidence="10">
    <location>
        <begin position="63"/>
        <end position="116"/>
    </location>
</feature>
<name>G3B0E4_CANTC</name>
<proteinExistence type="inferred from homology"/>
<evidence type="ECO:0000259" key="10">
    <source>
        <dbReference type="Pfam" id="PF15412"/>
    </source>
</evidence>
<evidence type="ECO:0000259" key="9">
    <source>
        <dbReference type="Pfam" id="PF08743"/>
    </source>
</evidence>
<protein>
    <recommendedName>
        <fullName evidence="7">Non-structural maintenance of chromosomes element 4</fullName>
    </recommendedName>
</protein>
<evidence type="ECO:0000256" key="4">
    <source>
        <dbReference type="ARBA" id="ARBA00023172"/>
    </source>
</evidence>
<dbReference type="Proteomes" id="UP000000707">
    <property type="component" value="Unassembled WGS sequence"/>
</dbReference>
<dbReference type="PANTHER" id="PTHR16140:SF0">
    <property type="entry name" value="NON-STRUCTURAL MAINTENANCE OF CHROMOSOMES ELEMENT 4"/>
    <property type="match status" value="1"/>
</dbReference>
<evidence type="ECO:0000256" key="3">
    <source>
        <dbReference type="ARBA" id="ARBA00022763"/>
    </source>
</evidence>
<dbReference type="eggNOG" id="KOG2866">
    <property type="taxonomic scope" value="Eukaryota"/>
</dbReference>
<dbReference type="EMBL" id="GL996514">
    <property type="protein sequence ID" value="EGV65380.1"/>
    <property type="molecule type" value="Genomic_DNA"/>
</dbReference>
<evidence type="ECO:0000256" key="5">
    <source>
        <dbReference type="ARBA" id="ARBA00023204"/>
    </source>
</evidence>
<dbReference type="KEGG" id="cten:18249736"/>
<keyword evidence="5 7" id="KW-0234">DNA repair</keyword>
<comment type="subcellular location">
    <subcellularLocation>
        <location evidence="1 7">Nucleus</location>
    </subcellularLocation>
</comment>
<evidence type="ECO:0000256" key="1">
    <source>
        <dbReference type="ARBA" id="ARBA00004123"/>
    </source>
</evidence>
<evidence type="ECO:0000313" key="12">
    <source>
        <dbReference type="Proteomes" id="UP000000707"/>
    </source>
</evidence>
<dbReference type="InterPro" id="IPR029225">
    <property type="entry name" value="Nse4_Nse3-bd"/>
</dbReference>
<dbReference type="OrthoDB" id="361242at2759"/>
<dbReference type="PANTHER" id="PTHR16140">
    <property type="entry name" value="NON-STRUCTURAL MAINTENANCE OF CHROMOSOMES ELEMENT 4"/>
    <property type="match status" value="1"/>
</dbReference>
<dbReference type="GO" id="GO:0006281">
    <property type="term" value="P:DNA repair"/>
    <property type="evidence" value="ECO:0007669"/>
    <property type="project" value="UniProtKB-UniRule"/>
</dbReference>
<comment type="similarity">
    <text evidence="2 7">Belongs to the NSE4 family.</text>
</comment>
<comment type="subunit">
    <text evidence="7">Component of the SMC5-SMC6 complex.</text>
</comment>
<keyword evidence="6 7" id="KW-0539">Nucleus</keyword>
<dbReference type="HOGENOM" id="CLU_041037_5_1_1"/>
<keyword evidence="3 7" id="KW-0227">DNA damage</keyword>
<dbReference type="Pfam" id="PF15412">
    <property type="entry name" value="Nse4-Nse3_bdg"/>
    <property type="match status" value="1"/>
</dbReference>
<keyword evidence="4 7" id="KW-0233">DNA recombination</keyword>
<dbReference type="STRING" id="590646.G3B0E4"/>